<accession>A0ABU5Y8A5</accession>
<evidence type="ECO:0000313" key="1">
    <source>
        <dbReference type="EMBL" id="MEB3040158.1"/>
    </source>
</evidence>
<name>A0ABU5Y8A5_9FLAO</name>
<sequence length="92" mass="10713">MKPKIEVNFNEIIDDFKILLSQSDMIIDSEGNEILLKEGLEIDIFEPDYDEQNNRDDIVASGFVTECINPFYKQVKWCCKIDKKGIKHISDE</sequence>
<dbReference type="Proteomes" id="UP001324270">
    <property type="component" value="Unassembled WGS sequence"/>
</dbReference>
<gene>
    <name evidence="1" type="ORF">VJJ49_05535</name>
</gene>
<keyword evidence="2" id="KW-1185">Reference proteome</keyword>
<dbReference type="RefSeq" id="WP_323979231.1">
    <property type="nucleotide sequence ID" value="NZ_JAYKBV010000006.1"/>
</dbReference>
<protein>
    <submittedName>
        <fullName evidence="1">Uncharacterized protein</fullName>
    </submittedName>
</protein>
<proteinExistence type="predicted"/>
<organism evidence="1 2">
    <name type="scientific">Capnocytophaga gingivalis</name>
    <dbReference type="NCBI Taxonomy" id="1017"/>
    <lineage>
        <taxon>Bacteria</taxon>
        <taxon>Pseudomonadati</taxon>
        <taxon>Bacteroidota</taxon>
        <taxon>Flavobacteriia</taxon>
        <taxon>Flavobacteriales</taxon>
        <taxon>Flavobacteriaceae</taxon>
        <taxon>Capnocytophaga</taxon>
    </lineage>
</organism>
<comment type="caution">
    <text evidence="1">The sequence shown here is derived from an EMBL/GenBank/DDBJ whole genome shotgun (WGS) entry which is preliminary data.</text>
</comment>
<evidence type="ECO:0000313" key="2">
    <source>
        <dbReference type="Proteomes" id="UP001324270"/>
    </source>
</evidence>
<reference evidence="1 2" key="1">
    <citation type="submission" date="2023-12" db="EMBL/GenBank/DDBJ databases">
        <title>Genomic sequences of Capnocytophaga and Parvimonas strains.</title>
        <authorList>
            <person name="Watt R.M."/>
            <person name="Wang M."/>
            <person name="Yang T."/>
            <person name="Tong W.M."/>
        </authorList>
    </citation>
    <scope>NUCLEOTIDE SEQUENCE [LARGE SCALE GENOMIC DNA]</scope>
    <source>
        <strain evidence="1 2">CCUG 13156</strain>
    </source>
</reference>
<dbReference type="EMBL" id="JAYKBV010000006">
    <property type="protein sequence ID" value="MEB3040158.1"/>
    <property type="molecule type" value="Genomic_DNA"/>
</dbReference>